<keyword evidence="6" id="KW-0328">Glycosyltransferase</keyword>
<evidence type="ECO:0000256" key="9">
    <source>
        <dbReference type="ARBA" id="ARBA00047340"/>
    </source>
</evidence>
<dbReference type="EC" id="2.4.2.21" evidence="3"/>
<dbReference type="InterPro" id="IPR003200">
    <property type="entry name" value="Nict_dMeBzImd_PRibTrfase"/>
</dbReference>
<dbReference type="EMBL" id="JABBPG010000007">
    <property type="protein sequence ID" value="NOU52115.1"/>
    <property type="molecule type" value="Genomic_DNA"/>
</dbReference>
<dbReference type="InterPro" id="IPR023195">
    <property type="entry name" value="Nict_dMeBzImd_PRibTrfase_N"/>
</dbReference>
<dbReference type="Pfam" id="PF02277">
    <property type="entry name" value="DBI_PRT"/>
    <property type="match status" value="1"/>
</dbReference>
<dbReference type="GO" id="GO:0009236">
    <property type="term" value="P:cobalamin biosynthetic process"/>
    <property type="evidence" value="ECO:0007669"/>
    <property type="project" value="UniProtKB-KW"/>
</dbReference>
<evidence type="ECO:0000256" key="3">
    <source>
        <dbReference type="ARBA" id="ARBA00011991"/>
    </source>
</evidence>
<dbReference type="InterPro" id="IPR036087">
    <property type="entry name" value="Nict_dMeBzImd_PRibTrfase_sf"/>
</dbReference>
<organism evidence="10 11">
    <name type="scientific">Pseudoalteromonas caenipelagi</name>
    <dbReference type="NCBI Taxonomy" id="2726988"/>
    <lineage>
        <taxon>Bacteria</taxon>
        <taxon>Pseudomonadati</taxon>
        <taxon>Pseudomonadota</taxon>
        <taxon>Gammaproteobacteria</taxon>
        <taxon>Alteromonadales</taxon>
        <taxon>Pseudoalteromonadaceae</taxon>
        <taxon>Pseudoalteromonas</taxon>
    </lineage>
</organism>
<comment type="pathway">
    <text evidence="1">Nucleoside biosynthesis; alpha-ribazole biosynthesis; alpha-ribazole from 5,6-dimethylbenzimidazole: step 1/2.</text>
</comment>
<evidence type="ECO:0000256" key="7">
    <source>
        <dbReference type="ARBA" id="ARBA00022679"/>
    </source>
</evidence>
<protein>
    <recommendedName>
        <fullName evidence="4">Nicotinate-nucleotide--dimethylbenzimidazole phosphoribosyltransferase</fullName>
        <ecNumber evidence="3">2.4.2.21</ecNumber>
    </recommendedName>
    <alternativeName>
        <fullName evidence="8">N(1)-alpha-phosphoribosyltransferase</fullName>
    </alternativeName>
</protein>
<evidence type="ECO:0000256" key="2">
    <source>
        <dbReference type="ARBA" id="ARBA00007110"/>
    </source>
</evidence>
<evidence type="ECO:0000256" key="5">
    <source>
        <dbReference type="ARBA" id="ARBA00022573"/>
    </source>
</evidence>
<keyword evidence="5" id="KW-0169">Cobalamin biosynthesis</keyword>
<dbReference type="AlphaFoldDB" id="A0A849VFY8"/>
<evidence type="ECO:0000313" key="11">
    <source>
        <dbReference type="Proteomes" id="UP000586305"/>
    </source>
</evidence>
<accession>A0A849VFY8</accession>
<dbReference type="RefSeq" id="WP_171627165.1">
    <property type="nucleotide sequence ID" value="NZ_JABBPG010000007.1"/>
</dbReference>
<evidence type="ECO:0000256" key="4">
    <source>
        <dbReference type="ARBA" id="ARBA00015486"/>
    </source>
</evidence>
<sequence length="67" mass="7460">MMRVPPLNRQFAQQSQQIIDLKTKPLGALGQLEILAKQLATVELKLIAPQLVVFAGCTLALKQERTF</sequence>
<comment type="caution">
    <text evidence="10">The sequence shown here is derived from an EMBL/GenBank/DDBJ whole genome shotgun (WGS) entry which is preliminary data.</text>
</comment>
<dbReference type="Gene3D" id="1.10.1610.10">
    <property type="match status" value="1"/>
</dbReference>
<evidence type="ECO:0000256" key="8">
    <source>
        <dbReference type="ARBA" id="ARBA00030686"/>
    </source>
</evidence>
<dbReference type="SUPFAM" id="SSF52733">
    <property type="entry name" value="Nicotinate mononucleotide:5,6-dimethylbenzimidazole phosphoribosyltransferase (CobT)"/>
    <property type="match status" value="1"/>
</dbReference>
<evidence type="ECO:0000313" key="10">
    <source>
        <dbReference type="EMBL" id="NOU52115.1"/>
    </source>
</evidence>
<proteinExistence type="inferred from homology"/>
<evidence type="ECO:0000256" key="1">
    <source>
        <dbReference type="ARBA" id="ARBA00005049"/>
    </source>
</evidence>
<name>A0A849VFY8_9GAMM</name>
<reference evidence="10 11" key="1">
    <citation type="submission" date="2020-04" db="EMBL/GenBank/DDBJ databases">
        <title>Pseudoalteromonas caenipelagi sp. nov., isolated from a tidal flat.</title>
        <authorList>
            <person name="Park S."/>
            <person name="Yoon J.-H."/>
        </authorList>
    </citation>
    <scope>NUCLEOTIDE SEQUENCE [LARGE SCALE GENOMIC DNA]</scope>
    <source>
        <strain evidence="10 11">JBTF-M23</strain>
    </source>
</reference>
<comment type="similarity">
    <text evidence="2">Belongs to the CobT family.</text>
</comment>
<dbReference type="Proteomes" id="UP000586305">
    <property type="component" value="Unassembled WGS sequence"/>
</dbReference>
<dbReference type="UniPathway" id="UPA00061">
    <property type="reaction ID" value="UER00516"/>
</dbReference>
<keyword evidence="11" id="KW-1185">Reference proteome</keyword>
<evidence type="ECO:0000256" key="6">
    <source>
        <dbReference type="ARBA" id="ARBA00022676"/>
    </source>
</evidence>
<dbReference type="GO" id="GO:0008939">
    <property type="term" value="F:nicotinate-nucleotide-dimethylbenzimidazole phosphoribosyltransferase activity"/>
    <property type="evidence" value="ECO:0007669"/>
    <property type="project" value="UniProtKB-EC"/>
</dbReference>
<gene>
    <name evidence="10" type="ORF">HG263_16400</name>
</gene>
<keyword evidence="7" id="KW-0808">Transferase</keyword>
<comment type="catalytic activity">
    <reaction evidence="9">
        <text>5,6-dimethylbenzimidazole + nicotinate beta-D-ribonucleotide = alpha-ribazole 5'-phosphate + nicotinate + H(+)</text>
        <dbReference type="Rhea" id="RHEA:11196"/>
        <dbReference type="ChEBI" id="CHEBI:15378"/>
        <dbReference type="ChEBI" id="CHEBI:15890"/>
        <dbReference type="ChEBI" id="CHEBI:32544"/>
        <dbReference type="ChEBI" id="CHEBI:57502"/>
        <dbReference type="ChEBI" id="CHEBI:57918"/>
        <dbReference type="EC" id="2.4.2.21"/>
    </reaction>
</comment>